<organism evidence="2 3">
    <name type="scientific">Henosepilachna vigintioctopunctata</name>
    <dbReference type="NCBI Taxonomy" id="420089"/>
    <lineage>
        <taxon>Eukaryota</taxon>
        <taxon>Metazoa</taxon>
        <taxon>Ecdysozoa</taxon>
        <taxon>Arthropoda</taxon>
        <taxon>Hexapoda</taxon>
        <taxon>Insecta</taxon>
        <taxon>Pterygota</taxon>
        <taxon>Neoptera</taxon>
        <taxon>Endopterygota</taxon>
        <taxon>Coleoptera</taxon>
        <taxon>Polyphaga</taxon>
        <taxon>Cucujiformia</taxon>
        <taxon>Coccinelloidea</taxon>
        <taxon>Coccinellidae</taxon>
        <taxon>Epilachninae</taxon>
        <taxon>Epilachnini</taxon>
        <taxon>Henosepilachna</taxon>
    </lineage>
</organism>
<evidence type="ECO:0000313" key="2">
    <source>
        <dbReference type="EMBL" id="KAK9883726.1"/>
    </source>
</evidence>
<accession>A0AAW1UV60</accession>
<reference evidence="2 3" key="1">
    <citation type="submission" date="2023-03" db="EMBL/GenBank/DDBJ databases">
        <title>Genome insight into feeding habits of ladybird beetles.</title>
        <authorList>
            <person name="Li H.-S."/>
            <person name="Huang Y.-H."/>
            <person name="Pang H."/>
        </authorList>
    </citation>
    <scope>NUCLEOTIDE SEQUENCE [LARGE SCALE GENOMIC DNA]</scope>
    <source>
        <strain evidence="2">SYSU_2023b</strain>
        <tissue evidence="2">Whole body</tissue>
    </source>
</reference>
<dbReference type="AlphaFoldDB" id="A0AAW1UV60"/>
<protein>
    <submittedName>
        <fullName evidence="2">Uncharacterized protein</fullName>
    </submittedName>
</protein>
<feature type="compositionally biased region" description="Basic and acidic residues" evidence="1">
    <location>
        <begin position="82"/>
        <end position="106"/>
    </location>
</feature>
<dbReference type="Proteomes" id="UP001431783">
    <property type="component" value="Unassembled WGS sequence"/>
</dbReference>
<proteinExistence type="predicted"/>
<evidence type="ECO:0000313" key="3">
    <source>
        <dbReference type="Proteomes" id="UP001431783"/>
    </source>
</evidence>
<feature type="compositionally biased region" description="Basic and acidic residues" evidence="1">
    <location>
        <begin position="56"/>
        <end position="65"/>
    </location>
</feature>
<feature type="compositionally biased region" description="Polar residues" evidence="1">
    <location>
        <begin position="66"/>
        <end position="81"/>
    </location>
</feature>
<feature type="region of interest" description="Disordered" evidence="1">
    <location>
        <begin position="1"/>
        <end position="106"/>
    </location>
</feature>
<evidence type="ECO:0000256" key="1">
    <source>
        <dbReference type="SAM" id="MobiDB-lite"/>
    </source>
</evidence>
<dbReference type="EMBL" id="JARQZJ010000091">
    <property type="protein sequence ID" value="KAK9883726.1"/>
    <property type="molecule type" value="Genomic_DNA"/>
</dbReference>
<comment type="caution">
    <text evidence="2">The sequence shown here is derived from an EMBL/GenBank/DDBJ whole genome shotgun (WGS) entry which is preliminary data.</text>
</comment>
<sequence length="171" mass="19812">MKTDNSQKQKDFYNKEQDVSRNKEAKRNTVHSKEKSLNRTTEDKTSLLKKTVSNKDTPKSKDKPTQKVTNYASKKTASTHNIRGEISKQTQDKNLKIDAKKTQQPDVKLNGDREVKEVHKKEYLRETYEGRTPVEEPLVIKKSVSLLYSDEEDDKKSTQMLIESEIIDQNP</sequence>
<name>A0AAW1UV60_9CUCU</name>
<feature type="compositionally biased region" description="Basic and acidic residues" evidence="1">
    <location>
        <begin position="1"/>
        <end position="46"/>
    </location>
</feature>
<keyword evidence="3" id="KW-1185">Reference proteome</keyword>
<gene>
    <name evidence="2" type="ORF">WA026_001914</name>
</gene>